<evidence type="ECO:0000313" key="4">
    <source>
        <dbReference type="Proteomes" id="UP000095765"/>
    </source>
</evidence>
<sequence length="755" mass="84250">MSSSHPLGQCLLPVEQRVPQSARFYRVIGRDAGGAVLADLHAFYQLTRSEGLYIPDGIDNPVESEITRFYSTVGERFAFTREFISRHITMWLGQVRPAQRDLLAEALAEALALLKKQGSNDNIVRNAYIKFMCWLRSRFGPVLIGIGKSSPPKILFEGDISKYEALLLYALYLAGCDVVYVDFCSDASYQKADPAGAYSELVRGALLSMPPLHFTAGAGQPEPAAQQGPKPPESGPCPWESMSDQPCINSWAGGTPPIQAVMCPAAQRGGVLHSLFAVWFGADERAEYRNRLFHLKTALEGSVKQWLLLDQNLSAPSVEETAPFRGVDKRGARSDLIRRLAERLAPSCGQVRRLSVQRAFAQALECVPIQDRVRLFNYGVRLACWITRCLDKLFAGKAPDETPVVVCYGNITETELPLLWVLAQAGIDVLCFFPDPSARDVFTGAFLPIIWTETLLKSSLPVEPFPTREERVRASTAAYNASRELDQLLYNDTGMFRDRQFTRSRAVTLRTTYDEVWQLWHENAQFRPSFEAKDGVVNVPNLFVKICGVEKGDVNAYWKQIRSLVGEDTYLLTDIAADKSSGIPADNIQKRCLHGDKLDPVAVKKEPAYAYSHLPDDLQDYILEKIQDLIDYNMLCDESADLPAVIISVLSGIDVELVRLIQNFDFTREIPKVVSVDVDEKMFSLNNCIVLAFLNLIGFDIAIFTPTGYKNIEQHISADCFDTLIAGEYEFNLTVPRLQRSDSILGRLFGPGRSS</sequence>
<gene>
    <name evidence="3" type="ORF">ERS852551_01868</name>
</gene>
<feature type="domain" description="Putative component of 'biosynthetic module'" evidence="2">
    <location>
        <begin position="275"/>
        <end position="490"/>
    </location>
</feature>
<dbReference type="EMBL" id="CZBE01000011">
    <property type="protein sequence ID" value="CUP76249.1"/>
    <property type="molecule type" value="Genomic_DNA"/>
</dbReference>
<organism evidence="3 4">
    <name type="scientific">Anaerotruncus colihominis</name>
    <dbReference type="NCBI Taxonomy" id="169435"/>
    <lineage>
        <taxon>Bacteria</taxon>
        <taxon>Bacillati</taxon>
        <taxon>Bacillota</taxon>
        <taxon>Clostridia</taxon>
        <taxon>Eubacteriales</taxon>
        <taxon>Oscillospiraceae</taxon>
        <taxon>Anaerotruncus</taxon>
    </lineage>
</organism>
<proteinExistence type="predicted"/>
<evidence type="ECO:0000256" key="1">
    <source>
        <dbReference type="SAM" id="MobiDB-lite"/>
    </source>
</evidence>
<feature type="compositionally biased region" description="Low complexity" evidence="1">
    <location>
        <begin position="218"/>
        <end position="228"/>
    </location>
</feature>
<evidence type="ECO:0000313" key="3">
    <source>
        <dbReference type="EMBL" id="CUP76249.1"/>
    </source>
</evidence>
<dbReference type="AlphaFoldDB" id="A0A174R1B7"/>
<dbReference type="OrthoDB" id="2421008at2"/>
<feature type="domain" description="Putative component of 'biosynthetic module'" evidence="2">
    <location>
        <begin position="100"/>
        <end position="199"/>
    </location>
</feature>
<name>A0A174R1B7_9FIRM</name>
<evidence type="ECO:0000259" key="2">
    <source>
        <dbReference type="Pfam" id="PF14266"/>
    </source>
</evidence>
<dbReference type="Pfam" id="PF14266">
    <property type="entry name" value="YceG_bac"/>
    <property type="match status" value="3"/>
</dbReference>
<protein>
    <recommendedName>
        <fullName evidence="2">Putative component of 'biosynthetic module' domain-containing protein</fullName>
    </recommendedName>
</protein>
<feature type="domain" description="Putative component of 'biosynthetic module'" evidence="2">
    <location>
        <begin position="511"/>
        <end position="728"/>
    </location>
</feature>
<dbReference type="InterPro" id="IPR025647">
    <property type="entry name" value="YceG_bac"/>
</dbReference>
<reference evidence="3 4" key="1">
    <citation type="submission" date="2015-09" db="EMBL/GenBank/DDBJ databases">
        <authorList>
            <consortium name="Pathogen Informatics"/>
        </authorList>
    </citation>
    <scope>NUCLEOTIDE SEQUENCE [LARGE SCALE GENOMIC DNA]</scope>
    <source>
        <strain evidence="3 4">2789STDY5834939</strain>
    </source>
</reference>
<dbReference type="Proteomes" id="UP000095765">
    <property type="component" value="Unassembled WGS sequence"/>
</dbReference>
<accession>A0A174R1B7</accession>
<dbReference type="RefSeq" id="WP_055245117.1">
    <property type="nucleotide sequence ID" value="NZ_CAUFFD010000029.1"/>
</dbReference>
<feature type="region of interest" description="Disordered" evidence="1">
    <location>
        <begin position="218"/>
        <end position="239"/>
    </location>
</feature>